<dbReference type="AlphaFoldDB" id="A0A1F7I8C0"/>
<reference evidence="3 4" key="1">
    <citation type="journal article" date="2016" name="Nat. Commun.">
        <title>Thousands of microbial genomes shed light on interconnected biogeochemical processes in an aquifer system.</title>
        <authorList>
            <person name="Anantharaman K."/>
            <person name="Brown C.T."/>
            <person name="Hug L.A."/>
            <person name="Sharon I."/>
            <person name="Castelle C.J."/>
            <person name="Probst A.J."/>
            <person name="Thomas B.C."/>
            <person name="Singh A."/>
            <person name="Wilkins M.J."/>
            <person name="Karaoz U."/>
            <person name="Brodie E.L."/>
            <person name="Williams K.H."/>
            <person name="Hubbard S.S."/>
            <person name="Banfield J.F."/>
        </authorList>
    </citation>
    <scope>NUCLEOTIDE SEQUENCE [LARGE SCALE GENOMIC DNA]</scope>
</reference>
<feature type="transmembrane region" description="Helical" evidence="2">
    <location>
        <begin position="87"/>
        <end position="105"/>
    </location>
</feature>
<feature type="region of interest" description="Disordered" evidence="1">
    <location>
        <begin position="53"/>
        <end position="80"/>
    </location>
</feature>
<dbReference type="EMBL" id="MGAG01000039">
    <property type="protein sequence ID" value="OGK39616.1"/>
    <property type="molecule type" value="Genomic_DNA"/>
</dbReference>
<sequence length="109" mass="11446">MDNFNKIVSFVLGLVVVIVFLAVITGRFNLKKNLVNLGGKARVTPTATLNVGQNASPTSASVAAGKTKTTDYKTTGKTPTSIPATGSPTLLLSAFFSTLSLGVYLKRKK</sequence>
<keyword evidence="2" id="KW-0472">Membrane</keyword>
<keyword evidence="2" id="KW-1133">Transmembrane helix</keyword>
<protein>
    <submittedName>
        <fullName evidence="3">Uncharacterized protein</fullName>
    </submittedName>
</protein>
<gene>
    <name evidence="3" type="ORF">A2954_02390</name>
</gene>
<feature type="transmembrane region" description="Helical" evidence="2">
    <location>
        <begin position="7"/>
        <end position="28"/>
    </location>
</feature>
<name>A0A1F7I8C0_9BACT</name>
<keyword evidence="2" id="KW-0812">Transmembrane</keyword>
<accession>A0A1F7I8C0</accession>
<proteinExistence type="predicted"/>
<evidence type="ECO:0000256" key="1">
    <source>
        <dbReference type="SAM" id="MobiDB-lite"/>
    </source>
</evidence>
<evidence type="ECO:0000313" key="3">
    <source>
        <dbReference type="EMBL" id="OGK39616.1"/>
    </source>
</evidence>
<dbReference type="Proteomes" id="UP000177698">
    <property type="component" value="Unassembled WGS sequence"/>
</dbReference>
<evidence type="ECO:0000256" key="2">
    <source>
        <dbReference type="SAM" id="Phobius"/>
    </source>
</evidence>
<comment type="caution">
    <text evidence="3">The sequence shown here is derived from an EMBL/GenBank/DDBJ whole genome shotgun (WGS) entry which is preliminary data.</text>
</comment>
<evidence type="ECO:0000313" key="4">
    <source>
        <dbReference type="Proteomes" id="UP000177698"/>
    </source>
</evidence>
<organism evidence="3 4">
    <name type="scientific">Candidatus Roizmanbacteria bacterium RIFCSPLOWO2_01_FULL_37_12</name>
    <dbReference type="NCBI Taxonomy" id="1802056"/>
    <lineage>
        <taxon>Bacteria</taxon>
        <taxon>Candidatus Roizmaniibacteriota</taxon>
    </lineage>
</organism>